<evidence type="ECO:0000256" key="6">
    <source>
        <dbReference type="ARBA" id="ARBA00022989"/>
    </source>
</evidence>
<dbReference type="Proteomes" id="UP000070501">
    <property type="component" value="Unassembled WGS sequence"/>
</dbReference>
<evidence type="ECO:0000256" key="4">
    <source>
        <dbReference type="ARBA" id="ARBA00022824"/>
    </source>
</evidence>
<keyword evidence="14" id="KW-1185">Reference proteome</keyword>
<dbReference type="STRING" id="196109.A0A136J474"/>
<feature type="compositionally biased region" description="Low complexity" evidence="11">
    <location>
        <begin position="168"/>
        <end position="182"/>
    </location>
</feature>
<evidence type="ECO:0000313" key="13">
    <source>
        <dbReference type="EMBL" id="KXJ91975.1"/>
    </source>
</evidence>
<keyword evidence="3" id="KW-0812">Transmembrane</keyword>
<name>A0A136J474_9PEZI</name>
<gene>
    <name evidence="13" type="ORF">Micbo1qcDRAFT_162045</name>
</gene>
<comment type="subcellular location">
    <subcellularLocation>
        <location evidence="1">Endoplasmic reticulum membrane</location>
        <topology evidence="1">Single-pass type IV membrane protein</topology>
    </subcellularLocation>
</comment>
<organism evidence="13 14">
    <name type="scientific">Microdochium bolleyi</name>
    <dbReference type="NCBI Taxonomy" id="196109"/>
    <lineage>
        <taxon>Eukaryota</taxon>
        <taxon>Fungi</taxon>
        <taxon>Dikarya</taxon>
        <taxon>Ascomycota</taxon>
        <taxon>Pezizomycotina</taxon>
        <taxon>Sordariomycetes</taxon>
        <taxon>Xylariomycetidae</taxon>
        <taxon>Xylariales</taxon>
        <taxon>Microdochiaceae</taxon>
        <taxon>Microdochium</taxon>
    </lineage>
</organism>
<keyword evidence="6" id="KW-1133">Transmembrane helix</keyword>
<dbReference type="EMBL" id="KQ964249">
    <property type="protein sequence ID" value="KXJ91975.1"/>
    <property type="molecule type" value="Genomic_DNA"/>
</dbReference>
<feature type="coiled-coil region" evidence="10">
    <location>
        <begin position="65"/>
        <end position="92"/>
    </location>
</feature>
<proteinExistence type="inferred from homology"/>
<evidence type="ECO:0000256" key="10">
    <source>
        <dbReference type="SAM" id="Coils"/>
    </source>
</evidence>
<accession>A0A136J474</accession>
<protein>
    <recommendedName>
        <fullName evidence="12">Sec20 C-terminal domain-containing protein</fullName>
    </recommendedName>
</protein>
<dbReference type="PANTHER" id="PTHR12825">
    <property type="entry name" value="BNIP1-RELATED"/>
    <property type="match status" value="1"/>
</dbReference>
<feature type="region of interest" description="Disordered" evidence="11">
    <location>
        <begin position="382"/>
        <end position="411"/>
    </location>
</feature>
<evidence type="ECO:0000256" key="1">
    <source>
        <dbReference type="ARBA" id="ARBA00004163"/>
    </source>
</evidence>
<evidence type="ECO:0000313" key="14">
    <source>
        <dbReference type="Proteomes" id="UP000070501"/>
    </source>
</evidence>
<keyword evidence="8" id="KW-0472">Membrane</keyword>
<keyword evidence="2" id="KW-0813">Transport</keyword>
<dbReference type="InterPro" id="IPR005606">
    <property type="entry name" value="Sec20"/>
</dbReference>
<dbReference type="InterPro" id="IPR056173">
    <property type="entry name" value="Sec20_C"/>
</dbReference>
<dbReference type="GO" id="GO:0006890">
    <property type="term" value="P:retrograde vesicle-mediated transport, Golgi to endoplasmic reticulum"/>
    <property type="evidence" value="ECO:0007669"/>
    <property type="project" value="InterPro"/>
</dbReference>
<feature type="region of interest" description="Disordered" evidence="11">
    <location>
        <begin position="316"/>
        <end position="342"/>
    </location>
</feature>
<keyword evidence="4" id="KW-0256">Endoplasmic reticulum</keyword>
<keyword evidence="7 10" id="KW-0175">Coiled coil</keyword>
<dbReference type="AlphaFoldDB" id="A0A136J474"/>
<dbReference type="PANTHER" id="PTHR12825:SF0">
    <property type="entry name" value="VESICLE TRANSPORT PROTEIN SEC20"/>
    <property type="match status" value="1"/>
</dbReference>
<feature type="coiled-coil region" evidence="10">
    <location>
        <begin position="3"/>
        <end position="40"/>
    </location>
</feature>
<evidence type="ECO:0000256" key="5">
    <source>
        <dbReference type="ARBA" id="ARBA00022892"/>
    </source>
</evidence>
<dbReference type="GO" id="GO:0031201">
    <property type="term" value="C:SNARE complex"/>
    <property type="evidence" value="ECO:0007669"/>
    <property type="project" value="TreeGrafter"/>
</dbReference>
<dbReference type="OrthoDB" id="46868at2759"/>
<feature type="domain" description="Sec20 C-terminal" evidence="12">
    <location>
        <begin position="199"/>
        <end position="289"/>
    </location>
</feature>
<evidence type="ECO:0000259" key="12">
    <source>
        <dbReference type="Pfam" id="PF03908"/>
    </source>
</evidence>
<keyword evidence="5" id="KW-0931">ER-Golgi transport</keyword>
<dbReference type="InParanoid" id="A0A136J474"/>
<reference evidence="14" key="1">
    <citation type="submission" date="2016-02" db="EMBL/GenBank/DDBJ databases">
        <title>Draft genome sequence of Microdochium bolleyi, a fungal endophyte of beachgrass.</title>
        <authorList>
            <consortium name="DOE Joint Genome Institute"/>
            <person name="David A.S."/>
            <person name="May G."/>
            <person name="Haridas S."/>
            <person name="Lim J."/>
            <person name="Wang M."/>
            <person name="Labutti K."/>
            <person name="Lipzen A."/>
            <person name="Barry K."/>
            <person name="Grigoriev I.V."/>
        </authorList>
    </citation>
    <scope>NUCLEOTIDE SEQUENCE [LARGE SCALE GENOMIC DNA]</scope>
    <source>
        <strain evidence="14">J235TASD1</strain>
    </source>
</reference>
<feature type="region of interest" description="Disordered" evidence="11">
    <location>
        <begin position="152"/>
        <end position="202"/>
    </location>
</feature>
<evidence type="ECO:0000256" key="3">
    <source>
        <dbReference type="ARBA" id="ARBA00022692"/>
    </source>
</evidence>
<dbReference type="GO" id="GO:0005789">
    <property type="term" value="C:endoplasmic reticulum membrane"/>
    <property type="evidence" value="ECO:0007669"/>
    <property type="project" value="UniProtKB-SubCell"/>
</dbReference>
<evidence type="ECO:0000256" key="9">
    <source>
        <dbReference type="ARBA" id="ARBA00037934"/>
    </source>
</evidence>
<dbReference type="GO" id="GO:0005484">
    <property type="term" value="F:SNAP receptor activity"/>
    <property type="evidence" value="ECO:0007669"/>
    <property type="project" value="InterPro"/>
</dbReference>
<comment type="similarity">
    <text evidence="9">Belongs to the SEC20 family.</text>
</comment>
<evidence type="ECO:0000256" key="7">
    <source>
        <dbReference type="ARBA" id="ARBA00023054"/>
    </source>
</evidence>
<dbReference type="Pfam" id="PF03908">
    <property type="entry name" value="Sec20"/>
    <property type="match status" value="1"/>
</dbReference>
<sequence>MSAEALEKRYTDLQDRLVSLQDATSQLQELIDRLANFNFQPGSVPLGSAQAGSADDDNNVSTELSSEINQILQEQEEDLELLLEEIVDLRTGGRPGMVSSGRQHDKERLQDGAKRLSVELQSCRKYFRKAQIAAKQNLELARRQEREILWSSYARPRSGATSPGMGDSQTLQPPSSQQQQLRTKTKKRSEMTKDEQTISASNDVTQTLRQTYDLMASELSRSEFAHKTLQESTAALAQLNDSYSNLDTLLATSKDLLGTLWRSQKTDTWYLETAFYVLGVTIAWLVFRRWLYGPMWWLVWLPLKLVFRTGMGVSRAVSRSGDGKAGDTSSLSGAVDGSQMPPGVVMNNKDVPTIRVGDDEQVVAGAVDDESMIEKVEQIIAESERNGGGPYGDDLGGEDGEGIILDDGGDADARYHNERVRAEL</sequence>
<evidence type="ECO:0000256" key="8">
    <source>
        <dbReference type="ARBA" id="ARBA00023136"/>
    </source>
</evidence>
<evidence type="ECO:0000256" key="2">
    <source>
        <dbReference type="ARBA" id="ARBA00022448"/>
    </source>
</evidence>
<evidence type="ECO:0000256" key="11">
    <source>
        <dbReference type="SAM" id="MobiDB-lite"/>
    </source>
</evidence>